<feature type="transmembrane region" description="Helical" evidence="1">
    <location>
        <begin position="15"/>
        <end position="35"/>
    </location>
</feature>
<organism evidence="2 3">
    <name type="scientific">Streptomyces pilosus</name>
    <dbReference type="NCBI Taxonomy" id="28893"/>
    <lineage>
        <taxon>Bacteria</taxon>
        <taxon>Bacillati</taxon>
        <taxon>Actinomycetota</taxon>
        <taxon>Actinomycetes</taxon>
        <taxon>Kitasatosporales</taxon>
        <taxon>Streptomycetaceae</taxon>
        <taxon>Streptomyces</taxon>
    </lineage>
</organism>
<sequence length="69" mass="7453">MPRAPRTRPAGCGGSAMPVVVAHAVVLFTVLVLPWDRLRFRVPAECKEKVMPGSPVSVPFLKQACHSSL</sequence>
<keyword evidence="1" id="KW-0812">Transmembrane</keyword>
<reference evidence="2" key="2">
    <citation type="submission" date="2020-09" db="EMBL/GenBank/DDBJ databases">
        <authorList>
            <person name="Sun Q."/>
            <person name="Ohkuma M."/>
        </authorList>
    </citation>
    <scope>NUCLEOTIDE SEQUENCE</scope>
    <source>
        <strain evidence="2">JCM 4403</strain>
    </source>
</reference>
<proteinExistence type="predicted"/>
<keyword evidence="1" id="KW-1133">Transmembrane helix</keyword>
<dbReference type="AlphaFoldDB" id="A0A918BTJ5"/>
<accession>A0A918BTJ5</accession>
<name>A0A918BTJ5_9ACTN</name>
<gene>
    <name evidence="2" type="ORF">GCM10010280_43390</name>
</gene>
<keyword evidence="1" id="KW-0472">Membrane</keyword>
<evidence type="ECO:0000313" key="2">
    <source>
        <dbReference type="EMBL" id="GGQ91031.1"/>
    </source>
</evidence>
<reference evidence="2" key="1">
    <citation type="journal article" date="2014" name="Int. J. Syst. Evol. Microbiol.">
        <title>Complete genome sequence of Corynebacterium casei LMG S-19264T (=DSM 44701T), isolated from a smear-ripened cheese.</title>
        <authorList>
            <consortium name="US DOE Joint Genome Institute (JGI-PGF)"/>
            <person name="Walter F."/>
            <person name="Albersmeier A."/>
            <person name="Kalinowski J."/>
            <person name="Ruckert C."/>
        </authorList>
    </citation>
    <scope>NUCLEOTIDE SEQUENCE</scope>
    <source>
        <strain evidence="2">JCM 4403</strain>
    </source>
</reference>
<comment type="caution">
    <text evidence="2">The sequence shown here is derived from an EMBL/GenBank/DDBJ whole genome shotgun (WGS) entry which is preliminary data.</text>
</comment>
<dbReference type="EMBL" id="BMTU01000008">
    <property type="protein sequence ID" value="GGQ91031.1"/>
    <property type="molecule type" value="Genomic_DNA"/>
</dbReference>
<protein>
    <submittedName>
        <fullName evidence="2">Uncharacterized protein</fullName>
    </submittedName>
</protein>
<evidence type="ECO:0000256" key="1">
    <source>
        <dbReference type="SAM" id="Phobius"/>
    </source>
</evidence>
<keyword evidence="3" id="KW-1185">Reference proteome</keyword>
<evidence type="ECO:0000313" key="3">
    <source>
        <dbReference type="Proteomes" id="UP000656732"/>
    </source>
</evidence>
<dbReference type="Proteomes" id="UP000656732">
    <property type="component" value="Unassembled WGS sequence"/>
</dbReference>